<gene>
    <name evidence="1" type="ORF">WS72_30755</name>
</gene>
<proteinExistence type="predicted"/>
<reference evidence="1 2" key="1">
    <citation type="submission" date="2015-11" db="EMBL/GenBank/DDBJ databases">
        <authorList>
            <person name="Sahl J."/>
            <person name="Wagner D."/>
            <person name="Keim P."/>
        </authorList>
    </citation>
    <scope>NUCLEOTIDE SEQUENCE [LARGE SCALE GENOMIC DNA]</scope>
    <source>
        <strain evidence="1 2">BDU18</strain>
    </source>
</reference>
<dbReference type="EMBL" id="LNJQ01000004">
    <property type="protein sequence ID" value="KWZ39139.1"/>
    <property type="molecule type" value="Genomic_DNA"/>
</dbReference>
<evidence type="ECO:0000313" key="2">
    <source>
        <dbReference type="Proteomes" id="UP000070255"/>
    </source>
</evidence>
<accession>A0ABR5TAH2</accession>
<name>A0ABR5TAH2_9BURK</name>
<evidence type="ECO:0000313" key="1">
    <source>
        <dbReference type="EMBL" id="KWZ39139.1"/>
    </source>
</evidence>
<organism evidence="1 2">
    <name type="scientific">Burkholderia savannae</name>
    <dbReference type="NCBI Taxonomy" id="1637837"/>
    <lineage>
        <taxon>Bacteria</taxon>
        <taxon>Pseudomonadati</taxon>
        <taxon>Pseudomonadota</taxon>
        <taxon>Betaproteobacteria</taxon>
        <taxon>Burkholderiales</taxon>
        <taxon>Burkholderiaceae</taxon>
        <taxon>Burkholderia</taxon>
        <taxon>pseudomallei group</taxon>
    </lineage>
</organism>
<protein>
    <submittedName>
        <fullName evidence="1">Uncharacterized protein</fullName>
    </submittedName>
</protein>
<keyword evidence="2" id="KW-1185">Reference proteome</keyword>
<sequence>MFEPPGVRDDARAVRLPVFFVARSGARRAPGAGCACATHMRVDPMRVRPREPFSFERLSPSINSKHGARVIALNSNSFTRRFKRAATKRSAGSARALAGRAVLI</sequence>
<dbReference type="Proteomes" id="UP000070255">
    <property type="component" value="Unassembled WGS sequence"/>
</dbReference>
<comment type="caution">
    <text evidence="1">The sequence shown here is derived from an EMBL/GenBank/DDBJ whole genome shotgun (WGS) entry which is preliminary data.</text>
</comment>